<dbReference type="Gene3D" id="2.60.40.10">
    <property type="entry name" value="Immunoglobulins"/>
    <property type="match status" value="1"/>
</dbReference>
<evidence type="ECO:0000313" key="2">
    <source>
        <dbReference type="EMBL" id="KPM74552.1"/>
    </source>
</evidence>
<protein>
    <recommendedName>
        <fullName evidence="1">Bacterial Ig-like domain-containing protein</fullName>
    </recommendedName>
</protein>
<feature type="non-terminal residue" evidence="2">
    <location>
        <position position="169"/>
    </location>
</feature>
<dbReference type="EMBL" id="LJTC01000067">
    <property type="protein sequence ID" value="KPM74552.1"/>
    <property type="molecule type" value="Genomic_DNA"/>
</dbReference>
<dbReference type="RefSeq" id="WP_235523730.1">
    <property type="nucleotide sequence ID" value="NZ_LJTC01000067.1"/>
</dbReference>
<dbReference type="Pfam" id="PF19077">
    <property type="entry name" value="Big_13"/>
    <property type="match status" value="1"/>
</dbReference>
<dbReference type="AlphaFoldDB" id="A0A0N8HH57"/>
<reference evidence="2 3" key="1">
    <citation type="submission" date="2015-09" db="EMBL/GenBank/DDBJ databases">
        <title>Draft Genome Sequence of Pseudoalteromonas lipolytica UCD-48B.</title>
        <authorList>
            <person name="Krusor M."/>
            <person name="Coil D.A."/>
            <person name="Lang J.M."/>
            <person name="Eisen J.A."/>
            <person name="Alexiev A."/>
        </authorList>
    </citation>
    <scope>NUCLEOTIDE SEQUENCE [LARGE SCALE GENOMIC DNA]</scope>
    <source>
        <strain evidence="2 3">UCD-48B</strain>
    </source>
</reference>
<dbReference type="InterPro" id="IPR013783">
    <property type="entry name" value="Ig-like_fold"/>
</dbReference>
<dbReference type="InterPro" id="IPR044016">
    <property type="entry name" value="Big_13"/>
</dbReference>
<feature type="domain" description="Bacterial Ig-like" evidence="1">
    <location>
        <begin position="50"/>
        <end position="135"/>
    </location>
</feature>
<dbReference type="Proteomes" id="UP000050378">
    <property type="component" value="Unassembled WGS sequence"/>
</dbReference>
<comment type="caution">
    <text evidence="2">The sequence shown here is derived from an EMBL/GenBank/DDBJ whole genome shotgun (WGS) entry which is preliminary data.</text>
</comment>
<proteinExistence type="predicted"/>
<sequence length="169" mass="16618">DANGDWSLTGLTVPLANLASITASASDAAGNVRTISSSDFDGTPPTLTVNVDAIGNDNTPLISGTSDAGEGAQVTVVVTDANGDSSTLTATVDASGNWSVSPTTVLADGQFTVDASVRDGVGNLTEETVTGVIDTVAPSLTLTGVGAGSDVTPEFTGRSNEIGGTVTVT</sequence>
<evidence type="ECO:0000259" key="1">
    <source>
        <dbReference type="Pfam" id="PF19077"/>
    </source>
</evidence>
<accession>A0A0N8HH57</accession>
<organism evidence="2 3">
    <name type="scientific">Pseudoalteromonas lipolytica</name>
    <dbReference type="NCBI Taxonomy" id="570156"/>
    <lineage>
        <taxon>Bacteria</taxon>
        <taxon>Pseudomonadati</taxon>
        <taxon>Pseudomonadota</taxon>
        <taxon>Gammaproteobacteria</taxon>
        <taxon>Alteromonadales</taxon>
        <taxon>Pseudoalteromonadaceae</taxon>
        <taxon>Pseudoalteromonas</taxon>
    </lineage>
</organism>
<evidence type="ECO:0000313" key="3">
    <source>
        <dbReference type="Proteomes" id="UP000050378"/>
    </source>
</evidence>
<name>A0A0N8HH57_9GAMM</name>
<gene>
    <name evidence="2" type="ORF">AOG27_21110</name>
</gene>
<feature type="non-terminal residue" evidence="2">
    <location>
        <position position="1"/>
    </location>
</feature>